<proteinExistence type="predicted"/>
<gene>
    <name evidence="1" type="ORF">E2C01_065932</name>
</gene>
<reference evidence="1 2" key="1">
    <citation type="submission" date="2019-05" db="EMBL/GenBank/DDBJ databases">
        <title>Another draft genome of Portunus trituberculatus and its Hox gene families provides insights of decapod evolution.</title>
        <authorList>
            <person name="Jeong J.-H."/>
            <person name="Song I."/>
            <person name="Kim S."/>
            <person name="Choi T."/>
            <person name="Kim D."/>
            <person name="Ryu S."/>
            <person name="Kim W."/>
        </authorList>
    </citation>
    <scope>NUCLEOTIDE SEQUENCE [LARGE SCALE GENOMIC DNA]</scope>
    <source>
        <tissue evidence="1">Muscle</tissue>
    </source>
</reference>
<sequence length="153" mass="16787">MTALCATSSTYFSRQELGSAAQHNAIRHHSLPSALTKEAEQRGVSQAVTIYCIIIANRFRIAIVPLPLLRLRRNSHYPSFTPYTCRPSPKYSMLYVVVSCLASPRLALPRLALPRLASPCLTLPCLVLSCFVFSVFNYLTGSSPPGSVLNAQC</sequence>
<keyword evidence="2" id="KW-1185">Reference proteome</keyword>
<accession>A0A5B7HSJ2</accession>
<evidence type="ECO:0000313" key="1">
    <source>
        <dbReference type="EMBL" id="MPC71648.1"/>
    </source>
</evidence>
<dbReference type="AlphaFoldDB" id="A0A5B7HSJ2"/>
<name>A0A5B7HSJ2_PORTR</name>
<organism evidence="1 2">
    <name type="scientific">Portunus trituberculatus</name>
    <name type="common">Swimming crab</name>
    <name type="synonym">Neptunus trituberculatus</name>
    <dbReference type="NCBI Taxonomy" id="210409"/>
    <lineage>
        <taxon>Eukaryota</taxon>
        <taxon>Metazoa</taxon>
        <taxon>Ecdysozoa</taxon>
        <taxon>Arthropoda</taxon>
        <taxon>Crustacea</taxon>
        <taxon>Multicrustacea</taxon>
        <taxon>Malacostraca</taxon>
        <taxon>Eumalacostraca</taxon>
        <taxon>Eucarida</taxon>
        <taxon>Decapoda</taxon>
        <taxon>Pleocyemata</taxon>
        <taxon>Brachyura</taxon>
        <taxon>Eubrachyura</taxon>
        <taxon>Portunoidea</taxon>
        <taxon>Portunidae</taxon>
        <taxon>Portuninae</taxon>
        <taxon>Portunus</taxon>
    </lineage>
</organism>
<comment type="caution">
    <text evidence="1">The sequence shown here is derived from an EMBL/GenBank/DDBJ whole genome shotgun (WGS) entry which is preliminary data.</text>
</comment>
<evidence type="ECO:0000313" key="2">
    <source>
        <dbReference type="Proteomes" id="UP000324222"/>
    </source>
</evidence>
<protein>
    <submittedName>
        <fullName evidence="1">Uncharacterized protein</fullName>
    </submittedName>
</protein>
<dbReference type="EMBL" id="VSRR010033282">
    <property type="protein sequence ID" value="MPC71648.1"/>
    <property type="molecule type" value="Genomic_DNA"/>
</dbReference>
<dbReference type="Proteomes" id="UP000324222">
    <property type="component" value="Unassembled WGS sequence"/>
</dbReference>